<sequence>MRRWRGEACVPTPHAIFRNQARGIESRSAPGGGSSGRSGGTKPPRCASSGTRGPGRRSAGGGR</sequence>
<dbReference type="AlphaFoldDB" id="A0A0A9D1A5"/>
<accession>A0A0A9D1A5</accession>
<organism evidence="2">
    <name type="scientific">Arundo donax</name>
    <name type="common">Giant reed</name>
    <name type="synonym">Donax arundinaceus</name>
    <dbReference type="NCBI Taxonomy" id="35708"/>
    <lineage>
        <taxon>Eukaryota</taxon>
        <taxon>Viridiplantae</taxon>
        <taxon>Streptophyta</taxon>
        <taxon>Embryophyta</taxon>
        <taxon>Tracheophyta</taxon>
        <taxon>Spermatophyta</taxon>
        <taxon>Magnoliopsida</taxon>
        <taxon>Liliopsida</taxon>
        <taxon>Poales</taxon>
        <taxon>Poaceae</taxon>
        <taxon>PACMAD clade</taxon>
        <taxon>Arundinoideae</taxon>
        <taxon>Arundineae</taxon>
        <taxon>Arundo</taxon>
    </lineage>
</organism>
<evidence type="ECO:0000256" key="1">
    <source>
        <dbReference type="SAM" id="MobiDB-lite"/>
    </source>
</evidence>
<protein>
    <submittedName>
        <fullName evidence="2">Uncharacterized protein</fullName>
    </submittedName>
</protein>
<name>A0A0A9D1A5_ARUDO</name>
<dbReference type="EMBL" id="GBRH01215536">
    <property type="protein sequence ID" value="JAD82359.1"/>
    <property type="molecule type" value="Transcribed_RNA"/>
</dbReference>
<feature type="region of interest" description="Disordered" evidence="1">
    <location>
        <begin position="15"/>
        <end position="63"/>
    </location>
</feature>
<reference evidence="2" key="2">
    <citation type="journal article" date="2015" name="Data Brief">
        <title>Shoot transcriptome of the giant reed, Arundo donax.</title>
        <authorList>
            <person name="Barrero R.A."/>
            <person name="Guerrero F.D."/>
            <person name="Moolhuijzen P."/>
            <person name="Goolsby J.A."/>
            <person name="Tidwell J."/>
            <person name="Bellgard S.E."/>
            <person name="Bellgard M.I."/>
        </authorList>
    </citation>
    <scope>NUCLEOTIDE SEQUENCE</scope>
    <source>
        <tissue evidence="2">Shoot tissue taken approximately 20 cm above the soil surface</tissue>
    </source>
</reference>
<evidence type="ECO:0000313" key="2">
    <source>
        <dbReference type="EMBL" id="JAD82359.1"/>
    </source>
</evidence>
<feature type="compositionally biased region" description="Gly residues" evidence="1">
    <location>
        <begin position="30"/>
        <end position="39"/>
    </location>
</feature>
<reference evidence="2" key="1">
    <citation type="submission" date="2014-09" db="EMBL/GenBank/DDBJ databases">
        <authorList>
            <person name="Magalhaes I.L.F."/>
            <person name="Oliveira U."/>
            <person name="Santos F.R."/>
            <person name="Vidigal T.H.D.A."/>
            <person name="Brescovit A.D."/>
            <person name="Santos A.J."/>
        </authorList>
    </citation>
    <scope>NUCLEOTIDE SEQUENCE</scope>
    <source>
        <tissue evidence="2">Shoot tissue taken approximately 20 cm above the soil surface</tissue>
    </source>
</reference>
<proteinExistence type="predicted"/>